<reference evidence="1" key="1">
    <citation type="submission" date="2021-02" db="EMBL/GenBank/DDBJ databases">
        <authorList>
            <person name="Nieuwenhuis M."/>
            <person name="Van De Peppel L.J.J."/>
        </authorList>
    </citation>
    <scope>NUCLEOTIDE SEQUENCE</scope>
    <source>
        <strain evidence="1">D49</strain>
    </source>
</reference>
<dbReference type="OrthoDB" id="3007819at2759"/>
<dbReference type="AlphaFoldDB" id="A0A9P7GU99"/>
<evidence type="ECO:0000313" key="2">
    <source>
        <dbReference type="Proteomes" id="UP000717328"/>
    </source>
</evidence>
<keyword evidence="2" id="KW-1185">Reference proteome</keyword>
<organism evidence="1 2">
    <name type="scientific">Sphagnurus paluster</name>
    <dbReference type="NCBI Taxonomy" id="117069"/>
    <lineage>
        <taxon>Eukaryota</taxon>
        <taxon>Fungi</taxon>
        <taxon>Dikarya</taxon>
        <taxon>Basidiomycota</taxon>
        <taxon>Agaricomycotina</taxon>
        <taxon>Agaricomycetes</taxon>
        <taxon>Agaricomycetidae</taxon>
        <taxon>Agaricales</taxon>
        <taxon>Tricholomatineae</taxon>
        <taxon>Lyophyllaceae</taxon>
        <taxon>Sphagnurus</taxon>
    </lineage>
</organism>
<name>A0A9P7GU99_9AGAR</name>
<evidence type="ECO:0008006" key="3">
    <source>
        <dbReference type="Google" id="ProtNLM"/>
    </source>
</evidence>
<proteinExistence type="predicted"/>
<evidence type="ECO:0000313" key="1">
    <source>
        <dbReference type="EMBL" id="KAG5653545.1"/>
    </source>
</evidence>
<protein>
    <recommendedName>
        <fullName evidence="3">F-box domain-containing protein</fullName>
    </recommendedName>
</protein>
<reference evidence="1" key="2">
    <citation type="submission" date="2021-10" db="EMBL/GenBank/DDBJ databases">
        <title>Phylogenomics reveals ancestral predisposition of the termite-cultivated fungus Termitomyces towards a domesticated lifestyle.</title>
        <authorList>
            <person name="Auxier B."/>
            <person name="Grum-Grzhimaylo A."/>
            <person name="Cardenas M.E."/>
            <person name="Lodge J.D."/>
            <person name="Laessoe T."/>
            <person name="Pedersen O."/>
            <person name="Smith M.E."/>
            <person name="Kuyper T.W."/>
            <person name="Franco-Molano E.A."/>
            <person name="Baroni T.J."/>
            <person name="Aanen D.K."/>
        </authorList>
    </citation>
    <scope>NUCLEOTIDE SEQUENCE</scope>
    <source>
        <strain evidence="1">D49</strain>
    </source>
</reference>
<dbReference type="EMBL" id="JABCKI010000046">
    <property type="protein sequence ID" value="KAG5653545.1"/>
    <property type="molecule type" value="Genomic_DNA"/>
</dbReference>
<gene>
    <name evidence="1" type="ORF">H0H81_012354</name>
</gene>
<comment type="caution">
    <text evidence="1">The sequence shown here is derived from an EMBL/GenBank/DDBJ whole genome shotgun (WGS) entry which is preliminary data.</text>
</comment>
<sequence length="473" mass="52497">MASFHTIPQDILEHIAWLLATETLTEPPRDLVSFLLTDSRIHGALNVRSCPHLYANIFRSTFDFDHDLHGHLTDSSLAVELYRRYRVLWRTRRQDFSCEPTSDELKAAIRMVLEDAGRNAKHLAASGISTFIMTYVSRVLVRSATTPADYSVDMMWLLILTVTHQNIIDTPQVIREELGKSLHFPTSPIQKHDPEPDEAFKIPQTVYFPDFDDVALLEKAIPGIILTFALNEATPIAIPPHIPETRAIAIASRRTGPTQEDFRGIAYGRTPLFAEMEGARAAGTNPAAYISVAAHEVAYRDKLRPFLHCGYCGSSPICGYIYVPGSLSGLWDGSFMKARILKQRIIQISGVPPPSDSHSPAILGNFNCLKPMQCAITEYMCFSPNLLIPLDASIDFLQSAVKCPRSGYERYRPGPNGTSTQRDPGEALDIIILGKASLNLSFMFCDTHLDRLCMNTSKRGMALGSQGVFGRTG</sequence>
<dbReference type="Proteomes" id="UP000717328">
    <property type="component" value="Unassembled WGS sequence"/>
</dbReference>
<accession>A0A9P7GU99</accession>